<dbReference type="Gene3D" id="2.60.120.330">
    <property type="entry name" value="B-lactam Antibiotic, Isopenicillin N Synthase, Chain"/>
    <property type="match status" value="1"/>
</dbReference>
<keyword evidence="6" id="KW-1185">Reference proteome</keyword>
<keyword evidence="1 3" id="KW-0479">Metal-binding</keyword>
<comment type="similarity">
    <text evidence="3">Belongs to the iron/ascorbate-dependent oxidoreductase family.</text>
</comment>
<dbReference type="STRING" id="13333.W1PHQ6"/>
<dbReference type="InterPro" id="IPR026992">
    <property type="entry name" value="DIOX_N"/>
</dbReference>
<proteinExistence type="inferred from homology"/>
<dbReference type="GO" id="GO:0046872">
    <property type="term" value="F:metal ion binding"/>
    <property type="evidence" value="ECO:0007669"/>
    <property type="project" value="UniProtKB-KW"/>
</dbReference>
<dbReference type="PANTHER" id="PTHR47990">
    <property type="entry name" value="2-OXOGLUTARATE (2OG) AND FE(II)-DEPENDENT OXYGENASE SUPERFAMILY PROTEIN-RELATED"/>
    <property type="match status" value="1"/>
</dbReference>
<dbReference type="SUPFAM" id="SSF51197">
    <property type="entry name" value="Clavaminate synthase-like"/>
    <property type="match status" value="1"/>
</dbReference>
<feature type="domain" description="Fe2OG dioxygenase" evidence="4">
    <location>
        <begin position="169"/>
        <end position="268"/>
    </location>
</feature>
<dbReference type="OrthoDB" id="288590at2759"/>
<dbReference type="Proteomes" id="UP000017836">
    <property type="component" value="Unassembled WGS sequence"/>
</dbReference>
<evidence type="ECO:0000256" key="2">
    <source>
        <dbReference type="ARBA" id="ARBA00023004"/>
    </source>
</evidence>
<dbReference type="InterPro" id="IPR044861">
    <property type="entry name" value="IPNS-like_FE2OG_OXY"/>
</dbReference>
<dbReference type="Gramene" id="ERN09532">
    <property type="protein sequence ID" value="ERN09532"/>
    <property type="gene ID" value="AMTR_s00029p00140360"/>
</dbReference>
<accession>W1PHQ6</accession>
<dbReference type="Pfam" id="PF03171">
    <property type="entry name" value="2OG-FeII_Oxy"/>
    <property type="match status" value="1"/>
</dbReference>
<evidence type="ECO:0000256" key="3">
    <source>
        <dbReference type="RuleBase" id="RU003682"/>
    </source>
</evidence>
<name>W1PHQ6_AMBTC</name>
<evidence type="ECO:0000256" key="1">
    <source>
        <dbReference type="ARBA" id="ARBA00022723"/>
    </source>
</evidence>
<dbReference type="KEGG" id="atr:18437685"/>
<keyword evidence="3" id="KW-0560">Oxidoreductase</keyword>
<dbReference type="InterPro" id="IPR027443">
    <property type="entry name" value="IPNS-like_sf"/>
</dbReference>
<dbReference type="InterPro" id="IPR005123">
    <property type="entry name" value="Oxoglu/Fe-dep_dioxygenase_dom"/>
</dbReference>
<protein>
    <recommendedName>
        <fullName evidence="4">Fe2OG dioxygenase domain-containing protein</fullName>
    </recommendedName>
</protein>
<evidence type="ECO:0000313" key="6">
    <source>
        <dbReference type="Proteomes" id="UP000017836"/>
    </source>
</evidence>
<keyword evidence="2 3" id="KW-0408">Iron</keyword>
<dbReference type="eggNOG" id="KOG0143">
    <property type="taxonomic scope" value="Eukaryota"/>
</dbReference>
<gene>
    <name evidence="5" type="ORF">AMTR_s00029p00140360</name>
</gene>
<dbReference type="OMA" id="IMNGSHW"/>
<dbReference type="AlphaFoldDB" id="W1PHQ6"/>
<sequence length="326" mass="36960">MYGCSKVVSGEFDLPLIDLRNLLSSNKEDREACINGITTASSKWGFFGVVNHGISEELVRRMRKEQGTVFEMPFERKSNCKALNDSYKGHGAPNGSCIENMSWSESFHVPLSTISWEEDHATDQEFTSLRLVLKDYGAAMGKLALTLAGILAGKLGHSLEFFSENCNEMTSFVRMNHYPPCPLWPEVFGIIPHTDSDFLTILCQDQVGGLQLMKDCKWISIMPNPEAFIVNIGDLFQAWSNGVYKSVEHRVMANPTAERHSTAFFFCPSYDTPIITPMQPPLYKEFTFRQYMKQVVEDIKQTGRKTGLTFSPVNVTPQFMKQRWFS</sequence>
<evidence type="ECO:0000259" key="4">
    <source>
        <dbReference type="PROSITE" id="PS51471"/>
    </source>
</evidence>
<dbReference type="PROSITE" id="PS51471">
    <property type="entry name" value="FE2OG_OXY"/>
    <property type="match status" value="1"/>
</dbReference>
<organism evidence="5 6">
    <name type="scientific">Amborella trichopoda</name>
    <dbReference type="NCBI Taxonomy" id="13333"/>
    <lineage>
        <taxon>Eukaryota</taxon>
        <taxon>Viridiplantae</taxon>
        <taxon>Streptophyta</taxon>
        <taxon>Embryophyta</taxon>
        <taxon>Tracheophyta</taxon>
        <taxon>Spermatophyta</taxon>
        <taxon>Magnoliopsida</taxon>
        <taxon>Amborellales</taxon>
        <taxon>Amborellaceae</taxon>
        <taxon>Amborella</taxon>
    </lineage>
</organism>
<dbReference type="InterPro" id="IPR050231">
    <property type="entry name" value="Iron_ascorbate_oxido_reductase"/>
</dbReference>
<dbReference type="Pfam" id="PF14226">
    <property type="entry name" value="DIOX_N"/>
    <property type="match status" value="1"/>
</dbReference>
<dbReference type="EMBL" id="KI392980">
    <property type="protein sequence ID" value="ERN09532.1"/>
    <property type="molecule type" value="Genomic_DNA"/>
</dbReference>
<dbReference type="GO" id="GO:0016706">
    <property type="term" value="F:2-oxoglutarate-dependent dioxygenase activity"/>
    <property type="evidence" value="ECO:0000318"/>
    <property type="project" value="GO_Central"/>
</dbReference>
<dbReference type="HOGENOM" id="CLU_010119_15_1_1"/>
<evidence type="ECO:0000313" key="5">
    <source>
        <dbReference type="EMBL" id="ERN09532.1"/>
    </source>
</evidence>
<reference evidence="6" key="1">
    <citation type="journal article" date="2013" name="Science">
        <title>The Amborella genome and the evolution of flowering plants.</title>
        <authorList>
            <consortium name="Amborella Genome Project"/>
        </authorList>
    </citation>
    <scope>NUCLEOTIDE SEQUENCE [LARGE SCALE GENOMIC DNA]</scope>
</reference>